<dbReference type="PANTHER" id="PTHR47241:SF1">
    <property type="entry name" value="BED-TYPE DOMAIN-CONTAINING PROTEIN"/>
    <property type="match status" value="1"/>
</dbReference>
<organism evidence="2 3">
    <name type="scientific">Staurois parvus</name>
    <dbReference type="NCBI Taxonomy" id="386267"/>
    <lineage>
        <taxon>Eukaryota</taxon>
        <taxon>Metazoa</taxon>
        <taxon>Chordata</taxon>
        <taxon>Craniata</taxon>
        <taxon>Vertebrata</taxon>
        <taxon>Euteleostomi</taxon>
        <taxon>Amphibia</taxon>
        <taxon>Batrachia</taxon>
        <taxon>Anura</taxon>
        <taxon>Neobatrachia</taxon>
        <taxon>Ranoidea</taxon>
        <taxon>Ranidae</taxon>
        <taxon>Staurois</taxon>
    </lineage>
</organism>
<dbReference type="InterPro" id="IPR052865">
    <property type="entry name" value="Zinc_finger_BED"/>
</dbReference>
<feature type="compositionally biased region" description="Acidic residues" evidence="1">
    <location>
        <begin position="526"/>
        <end position="537"/>
    </location>
</feature>
<gene>
    <name evidence="2" type="ORF">SPARVUS_LOCUS14863750</name>
</gene>
<dbReference type="InterPro" id="IPR012337">
    <property type="entry name" value="RNaseH-like_sf"/>
</dbReference>
<feature type="compositionally biased region" description="Polar residues" evidence="1">
    <location>
        <begin position="42"/>
        <end position="53"/>
    </location>
</feature>
<keyword evidence="3" id="KW-1185">Reference proteome</keyword>
<sequence>MQRRHLVAWENRDKDTAVLPAPAPAPSPAPLLAPSPDVNRPLSASQGSNTSAEGSCRSLASSARSDAPSPATPLHGFRQQSFLESVSKRQQFASTHPTVQKLNVLLSKLLVLQSLPFQVVDSAPFREMMACAAPRWRVPSRHFFAKKAVPALHSHVEEMVGQSLSMSVSAKVHGSADVWSCNYGQGQYMSFTAHWVNVVPSQPHQQLGQVTPLLPPRLHVLGPAKMSASTTSSSAVSSAATPVPSPITRPAYHMCRAQRCHAVLHLVCLGERSHTGEELLSVMNREIDRWLSPRKLKIGTMLTDNGKNMVSALRQGRLCHAPCMAHVFNLVVKRFLKSTIPLQDILKMSRKLCMHFSHSYTAKHTLLELQRQNGIPQHRLICDVATRWNSTLHMLDRLYEQRKAITDFLMLQADKGTPLCNFDVSHWQLMRDTCRLLRPFEEATLFVSRQDYGMNDVIPLLHVLEQMLLTMAGQGAVDVAHRSQRHMTPVGAGQEEEEDIGAQDLLSEMGGFSTQRTGVEEQEHLVEEEEEETEDPDAPWQYAVEMEAGSPSHSLAQMARSMLGCLRSDSRIITIRQRDDFWLSTLLDPRYRSKMVAFFTPAEREAKITYYKKPPM</sequence>
<dbReference type="PANTHER" id="PTHR47241">
    <property type="entry name" value="FINGER PROTEIN, PUTATIVE-RELATED"/>
    <property type="match status" value="1"/>
</dbReference>
<evidence type="ECO:0000256" key="1">
    <source>
        <dbReference type="SAM" id="MobiDB-lite"/>
    </source>
</evidence>
<feature type="region of interest" description="Disordered" evidence="1">
    <location>
        <begin position="1"/>
        <end position="75"/>
    </location>
</feature>
<reference evidence="2" key="1">
    <citation type="submission" date="2023-05" db="EMBL/GenBank/DDBJ databases">
        <authorList>
            <person name="Stuckert A."/>
        </authorList>
    </citation>
    <scope>NUCLEOTIDE SEQUENCE</scope>
</reference>
<evidence type="ECO:0008006" key="4">
    <source>
        <dbReference type="Google" id="ProtNLM"/>
    </source>
</evidence>
<dbReference type="EMBL" id="CATNWA010019450">
    <property type="protein sequence ID" value="CAI9613332.1"/>
    <property type="molecule type" value="Genomic_DNA"/>
</dbReference>
<protein>
    <recommendedName>
        <fullName evidence="4">Transposase</fullName>
    </recommendedName>
</protein>
<accession>A0ABN9GV41</accession>
<dbReference type="Proteomes" id="UP001162483">
    <property type="component" value="Unassembled WGS sequence"/>
</dbReference>
<name>A0ABN9GV41_9NEOB</name>
<comment type="caution">
    <text evidence="2">The sequence shown here is derived from an EMBL/GenBank/DDBJ whole genome shotgun (WGS) entry which is preliminary data.</text>
</comment>
<feature type="compositionally biased region" description="Low complexity" evidence="1">
    <location>
        <begin position="55"/>
        <end position="69"/>
    </location>
</feature>
<proteinExistence type="predicted"/>
<dbReference type="SUPFAM" id="SSF53098">
    <property type="entry name" value="Ribonuclease H-like"/>
    <property type="match status" value="1"/>
</dbReference>
<evidence type="ECO:0000313" key="3">
    <source>
        <dbReference type="Proteomes" id="UP001162483"/>
    </source>
</evidence>
<feature type="compositionally biased region" description="Pro residues" evidence="1">
    <location>
        <begin position="21"/>
        <end position="33"/>
    </location>
</feature>
<feature type="region of interest" description="Disordered" evidence="1">
    <location>
        <begin position="518"/>
        <end position="537"/>
    </location>
</feature>
<evidence type="ECO:0000313" key="2">
    <source>
        <dbReference type="EMBL" id="CAI9613332.1"/>
    </source>
</evidence>